<evidence type="ECO:0000256" key="2">
    <source>
        <dbReference type="ARBA" id="ARBA00022723"/>
    </source>
</evidence>
<dbReference type="InterPro" id="IPR036909">
    <property type="entry name" value="Cyt_c-like_dom_sf"/>
</dbReference>
<dbReference type="PANTHER" id="PTHR35008">
    <property type="entry name" value="BLL4482 PROTEIN-RELATED"/>
    <property type="match status" value="1"/>
</dbReference>
<evidence type="ECO:0000256" key="1">
    <source>
        <dbReference type="ARBA" id="ARBA00022617"/>
    </source>
</evidence>
<dbReference type="GO" id="GO:0020037">
    <property type="term" value="F:heme binding"/>
    <property type="evidence" value="ECO:0007669"/>
    <property type="project" value="InterPro"/>
</dbReference>
<keyword evidence="3" id="KW-0408">Iron</keyword>
<dbReference type="InterPro" id="IPR009056">
    <property type="entry name" value="Cyt_c-like_dom"/>
</dbReference>
<dbReference type="Pfam" id="PF21342">
    <property type="entry name" value="SoxA-TsdA_cyt-c"/>
    <property type="match status" value="1"/>
</dbReference>
<dbReference type="Gene3D" id="1.10.760.10">
    <property type="entry name" value="Cytochrome c-like domain"/>
    <property type="match status" value="2"/>
</dbReference>
<keyword evidence="2" id="KW-0479">Metal-binding</keyword>
<dbReference type="Proteomes" id="UP000486297">
    <property type="component" value="Unassembled WGS sequence"/>
</dbReference>
<dbReference type="EMBL" id="WJXO01000001">
    <property type="protein sequence ID" value="MRN38110.1"/>
    <property type="molecule type" value="Genomic_DNA"/>
</dbReference>
<evidence type="ECO:0000313" key="5">
    <source>
        <dbReference type="Proteomes" id="UP000486297"/>
    </source>
</evidence>
<evidence type="ECO:0000313" key="4">
    <source>
        <dbReference type="EMBL" id="MRN38110.1"/>
    </source>
</evidence>
<protein>
    <submittedName>
        <fullName evidence="4">C-type cytochrome</fullName>
    </submittedName>
</protein>
<organism evidence="4 5">
    <name type="scientific">Neisseria brasiliensis</name>
    <dbReference type="NCBI Taxonomy" id="2666100"/>
    <lineage>
        <taxon>Bacteria</taxon>
        <taxon>Pseudomonadati</taxon>
        <taxon>Pseudomonadota</taxon>
        <taxon>Betaproteobacteria</taxon>
        <taxon>Neisseriales</taxon>
        <taxon>Neisseriaceae</taxon>
        <taxon>Neisseria</taxon>
    </lineage>
</organism>
<dbReference type="PROSITE" id="PS51257">
    <property type="entry name" value="PROKAR_LIPOPROTEIN"/>
    <property type="match status" value="1"/>
</dbReference>
<dbReference type="InterPro" id="IPR051459">
    <property type="entry name" value="Cytochrome_c-type_DH"/>
</dbReference>
<dbReference type="PANTHER" id="PTHR35008:SF4">
    <property type="entry name" value="BLL4482 PROTEIN"/>
    <property type="match status" value="1"/>
</dbReference>
<gene>
    <name evidence="4" type="ORF">GJU80_06315</name>
</gene>
<dbReference type="RefSeq" id="WP_095502643.1">
    <property type="nucleotide sequence ID" value="NZ_CP046027.1"/>
</dbReference>
<accession>A0A5Q3RYF9</accession>
<dbReference type="PROSITE" id="PS51007">
    <property type="entry name" value="CYTC"/>
    <property type="match status" value="1"/>
</dbReference>
<sequence>MNKSILWAAVLSGLVLSACGQPAAETAHNGATTQAQTYPIVTGKGADKKVVGEYTVPSDDDIDKQPNAAQIRYGQRLMNETKRLLPQHVGSHMNCSSCHIAQGKVPGGNPYINTYNSYPRVMPRPGKEIDLVGRINGCFQRSMNGKPLPKDGEEMQAMIAYIKWMGQGVPKGQRVDIQNAVDIDTNLVPDPVRGKTLYAQHCAACHGSNGEGKKDGLGQYAFPPLWGDESFNIGAGMARTYKAAAFIKAAMPMGVQTHGMWGEGGVLSDQDAVDIAEYFTHQPRPDFAGKVNDWPNGGKPKDARY</sequence>
<reference evidence="4" key="1">
    <citation type="journal article" name="Emerg. Infect. Dis.">
        <title>Two cases of a newly characterized neisseria species.</title>
        <authorList>
            <person name="Mustapha M."/>
            <person name="Lemos A.P.S."/>
            <person name="Harrison L.H."/>
            <person name="Vantyne D."/>
            <person name="Sacchi C.T."/>
        </authorList>
    </citation>
    <scope>NUCLEOTIDE SEQUENCE</scope>
    <source>
        <strain evidence="4">N.95.16</strain>
    </source>
</reference>
<dbReference type="AlphaFoldDB" id="A0A5Q3RYF9"/>
<dbReference type="SUPFAM" id="SSF46626">
    <property type="entry name" value="Cytochrome c"/>
    <property type="match status" value="2"/>
</dbReference>
<dbReference type="Pfam" id="PF00034">
    <property type="entry name" value="Cytochrom_C"/>
    <property type="match status" value="1"/>
</dbReference>
<name>A0A5Q3RYF9_9NEIS</name>
<dbReference type="GO" id="GO:0009055">
    <property type="term" value="F:electron transfer activity"/>
    <property type="evidence" value="ECO:0007669"/>
    <property type="project" value="InterPro"/>
</dbReference>
<dbReference type="GO" id="GO:0046872">
    <property type="term" value="F:metal ion binding"/>
    <property type="evidence" value="ECO:0007669"/>
    <property type="project" value="UniProtKB-KW"/>
</dbReference>
<keyword evidence="5" id="KW-1185">Reference proteome</keyword>
<proteinExistence type="predicted"/>
<evidence type="ECO:0000256" key="3">
    <source>
        <dbReference type="ARBA" id="ARBA00023004"/>
    </source>
</evidence>
<keyword evidence="1" id="KW-0349">Heme</keyword>
<comment type="caution">
    <text evidence="4">The sequence shown here is derived from an EMBL/GenBank/DDBJ whole genome shotgun (WGS) entry which is preliminary data.</text>
</comment>